<keyword evidence="1" id="KW-0808">Transferase</keyword>
<feature type="domain" description="E3 ubiquitin-protein ligase UBR-like C-terminal" evidence="3">
    <location>
        <begin position="127"/>
        <end position="268"/>
    </location>
</feature>
<comment type="function">
    <text evidence="1">Ubiquitin ligase protein which is a component of the N-end rule pathway. Recognizes and binds to proteins bearing specific N-terminal residues that are destabilizing according to the N-end rule, leading to their ubiquitination and subsequent degradation.</text>
</comment>
<feature type="compositionally biased region" description="Acidic residues" evidence="2">
    <location>
        <begin position="12"/>
        <end position="28"/>
    </location>
</feature>
<dbReference type="GO" id="GO:0061630">
    <property type="term" value="F:ubiquitin protein ligase activity"/>
    <property type="evidence" value="ECO:0007669"/>
    <property type="project" value="UniProtKB-UniRule"/>
</dbReference>
<keyword evidence="1" id="KW-0833">Ubl conjugation pathway</keyword>
<keyword evidence="5" id="KW-1185">Reference proteome</keyword>
<evidence type="ECO:0000256" key="1">
    <source>
        <dbReference type="RuleBase" id="RU366018"/>
    </source>
</evidence>
<evidence type="ECO:0000313" key="5">
    <source>
        <dbReference type="Proteomes" id="UP000095751"/>
    </source>
</evidence>
<dbReference type="AlphaFoldDB" id="A0A1E7FSF3"/>
<dbReference type="GO" id="GO:0016567">
    <property type="term" value="P:protein ubiquitination"/>
    <property type="evidence" value="ECO:0007669"/>
    <property type="project" value="UniProtKB-UniRule"/>
</dbReference>
<gene>
    <name evidence="4" type="ORF">FRACYDRAFT_267866</name>
</gene>
<dbReference type="EMBL" id="KV784354">
    <property type="protein sequence ID" value="OEU21112.1"/>
    <property type="molecule type" value="Genomic_DNA"/>
</dbReference>
<dbReference type="PANTHER" id="PTHR21497:SF24">
    <property type="entry name" value="E3 UBIQUITIN-PROTEIN LIGASE UBR1"/>
    <property type="match status" value="1"/>
</dbReference>
<dbReference type="Proteomes" id="UP000095751">
    <property type="component" value="Unassembled WGS sequence"/>
</dbReference>
<accession>A0A1E7FSF3</accession>
<dbReference type="UniPathway" id="UPA00143"/>
<comment type="pathway">
    <text evidence="1">Protein modification; protein ubiquitination.</text>
</comment>
<proteinExistence type="inferred from homology"/>
<dbReference type="GO" id="GO:0008270">
    <property type="term" value="F:zinc ion binding"/>
    <property type="evidence" value="ECO:0007669"/>
    <property type="project" value="UniProtKB-UniRule"/>
</dbReference>
<dbReference type="OrthoDB" id="42752at2759"/>
<dbReference type="GO" id="GO:0005737">
    <property type="term" value="C:cytoplasm"/>
    <property type="evidence" value="ECO:0007669"/>
    <property type="project" value="TreeGrafter"/>
</dbReference>
<dbReference type="EC" id="2.3.2.27" evidence="1"/>
<feature type="region of interest" description="Disordered" evidence="2">
    <location>
        <begin position="1"/>
        <end position="28"/>
    </location>
</feature>
<name>A0A1E7FSF3_9STRA</name>
<dbReference type="PANTHER" id="PTHR21497">
    <property type="entry name" value="UBIQUITIN LIGASE E3 ALPHA-RELATED"/>
    <property type="match status" value="1"/>
</dbReference>
<evidence type="ECO:0000259" key="3">
    <source>
        <dbReference type="Pfam" id="PF18995"/>
    </source>
</evidence>
<keyword evidence="1" id="KW-0863">Zinc-finger</keyword>
<dbReference type="InterPro" id="IPR044046">
    <property type="entry name" value="E3_ligase_UBR-like_C"/>
</dbReference>
<evidence type="ECO:0000256" key="2">
    <source>
        <dbReference type="SAM" id="MobiDB-lite"/>
    </source>
</evidence>
<dbReference type="InterPro" id="IPR039164">
    <property type="entry name" value="UBR1-like"/>
</dbReference>
<dbReference type="KEGG" id="fcy:FRACYDRAFT_267866"/>
<reference evidence="4 5" key="1">
    <citation type="submission" date="2016-09" db="EMBL/GenBank/DDBJ databases">
        <title>Extensive genetic diversity and differential bi-allelic expression allows diatom success in the polar Southern Ocean.</title>
        <authorList>
            <consortium name="DOE Joint Genome Institute"/>
            <person name="Mock T."/>
            <person name="Otillar R.P."/>
            <person name="Strauss J."/>
            <person name="Dupont C."/>
            <person name="Frickenhaus S."/>
            <person name="Maumus F."/>
            <person name="Mcmullan M."/>
            <person name="Sanges R."/>
            <person name="Schmutz J."/>
            <person name="Toseland A."/>
            <person name="Valas R."/>
            <person name="Veluchamy A."/>
            <person name="Ward B.J."/>
            <person name="Allen A."/>
            <person name="Barry K."/>
            <person name="Falciatore A."/>
            <person name="Ferrante M."/>
            <person name="Fortunato A.E."/>
            <person name="Gloeckner G."/>
            <person name="Gruber A."/>
            <person name="Hipkin R."/>
            <person name="Janech M."/>
            <person name="Kroth P."/>
            <person name="Leese F."/>
            <person name="Lindquist E."/>
            <person name="Lyon B.R."/>
            <person name="Martin J."/>
            <person name="Mayer C."/>
            <person name="Parker M."/>
            <person name="Quesneville H."/>
            <person name="Raymond J."/>
            <person name="Uhlig C."/>
            <person name="Valentin K.U."/>
            <person name="Worden A.Z."/>
            <person name="Armbrust E.V."/>
            <person name="Bowler C."/>
            <person name="Green B."/>
            <person name="Moulton V."/>
            <person name="Van Oosterhout C."/>
            <person name="Grigoriev I."/>
        </authorList>
    </citation>
    <scope>NUCLEOTIDE SEQUENCE [LARGE SCALE GENOMIC DNA]</scope>
    <source>
        <strain evidence="4 5">CCMP1102</strain>
    </source>
</reference>
<evidence type="ECO:0000313" key="4">
    <source>
        <dbReference type="EMBL" id="OEU21112.1"/>
    </source>
</evidence>
<feature type="region of interest" description="Disordered" evidence="2">
    <location>
        <begin position="41"/>
        <end position="70"/>
    </location>
</feature>
<dbReference type="InParanoid" id="A0A1E7FSF3"/>
<dbReference type="Pfam" id="PF18995">
    <property type="entry name" value="PRT6_C"/>
    <property type="match status" value="1"/>
</dbReference>
<dbReference type="GO" id="GO:0071596">
    <property type="term" value="P:ubiquitin-dependent protein catabolic process via the N-end rule pathway"/>
    <property type="evidence" value="ECO:0007669"/>
    <property type="project" value="UniProtKB-UniRule"/>
</dbReference>
<keyword evidence="1" id="KW-0862">Zinc</keyword>
<sequence length="292" mass="31757">MPAVGQFYSDGLGEDSDEELIEDMDMDDAEELIDFVDQVGGVASSSGGIDGEDSGDEPSSSGSDEGENQDTSHLFAGLEQSPIISYQPSLLAQACIGPGKQGSMLEAAAASSVMSDLSHLGLIHRKDTPTFSLIRLPKSFVELYGIVSKVKGREESTALDDSDDVGNSETAICLLTGTVMRSGSTRRPYHRSQRPPGACTLHARKTGSGIGIFFLVQKCTVLLMHNNKSAYSASLYVDEHGEEDPSLRRGRPLFLNDARLRALEQLWRQQGIPREVAQIRSTSDRVIRDNWY</sequence>
<organism evidence="4 5">
    <name type="scientific">Fragilariopsis cylindrus CCMP1102</name>
    <dbReference type="NCBI Taxonomy" id="635003"/>
    <lineage>
        <taxon>Eukaryota</taxon>
        <taxon>Sar</taxon>
        <taxon>Stramenopiles</taxon>
        <taxon>Ochrophyta</taxon>
        <taxon>Bacillariophyta</taxon>
        <taxon>Bacillariophyceae</taxon>
        <taxon>Bacillariophycidae</taxon>
        <taxon>Bacillariales</taxon>
        <taxon>Bacillariaceae</taxon>
        <taxon>Fragilariopsis</taxon>
    </lineage>
</organism>
<protein>
    <recommendedName>
        <fullName evidence="1">E3 ubiquitin-protein ligase</fullName>
        <ecNumber evidence="1">2.3.2.27</ecNumber>
    </recommendedName>
</protein>
<keyword evidence="1" id="KW-0479">Metal-binding</keyword>
<comment type="catalytic activity">
    <reaction evidence="1">
        <text>S-ubiquitinyl-[E2 ubiquitin-conjugating enzyme]-L-cysteine + [acceptor protein]-L-lysine = [E2 ubiquitin-conjugating enzyme]-L-cysteine + N(6)-ubiquitinyl-[acceptor protein]-L-lysine.</text>
        <dbReference type="EC" id="2.3.2.27"/>
    </reaction>
</comment>
<comment type="similarity">
    <text evidence="1">Belongs to the E3 ubiquitin-protein ligase UBR1-like family.</text>
</comment>
<dbReference type="GO" id="GO:0000151">
    <property type="term" value="C:ubiquitin ligase complex"/>
    <property type="evidence" value="ECO:0007669"/>
    <property type="project" value="TreeGrafter"/>
</dbReference>